<dbReference type="InterPro" id="IPR006186">
    <property type="entry name" value="Ser/Thr-sp_prot-phosphatase"/>
</dbReference>
<dbReference type="InterPro" id="IPR004843">
    <property type="entry name" value="Calcineurin-like_PHP"/>
</dbReference>
<dbReference type="PRINTS" id="PR00114">
    <property type="entry name" value="STPHPHTASE"/>
</dbReference>
<evidence type="ECO:0000259" key="2">
    <source>
        <dbReference type="PROSITE" id="PS00125"/>
    </source>
</evidence>
<dbReference type="InterPro" id="IPR029052">
    <property type="entry name" value="Metallo-depent_PP-like"/>
</dbReference>
<dbReference type="Gene3D" id="3.60.21.10">
    <property type="match status" value="1"/>
</dbReference>
<protein>
    <recommendedName>
        <fullName evidence="1">Serine/threonine-protein phosphatase</fullName>
        <ecNumber evidence="1">3.1.3.16</ecNumber>
    </recommendedName>
</protein>
<dbReference type="Proteomes" id="UP000035681">
    <property type="component" value="Unplaced"/>
</dbReference>
<evidence type="ECO:0000313" key="4">
    <source>
        <dbReference type="WBParaSite" id="SSTP_0000794500.1"/>
    </source>
</evidence>
<proteinExistence type="inferred from homology"/>
<keyword evidence="3" id="KW-1185">Reference proteome</keyword>
<feature type="domain" description="Serine/threonine specific protein phosphatases" evidence="2">
    <location>
        <begin position="263"/>
        <end position="268"/>
    </location>
</feature>
<dbReference type="GO" id="GO:0005634">
    <property type="term" value="C:nucleus"/>
    <property type="evidence" value="ECO:0007669"/>
    <property type="project" value="TreeGrafter"/>
</dbReference>
<dbReference type="WBParaSite" id="TCONS_00007085.p1">
    <property type="protein sequence ID" value="TCONS_00007085.p1"/>
    <property type="gene ID" value="XLOC_005158"/>
</dbReference>
<evidence type="ECO:0000256" key="1">
    <source>
        <dbReference type="RuleBase" id="RU004273"/>
    </source>
</evidence>
<dbReference type="AlphaFoldDB" id="A0A0K0EEN4"/>
<sequence length="467" mass="53664">MKDNNCCTHKDDQITNSNKTLLKKSKSNCGGAEKKLVNEITKKNNAIGKIDCIINRVDVKQFEKKTDYRKEGTNSSYTAVIPINGKTSQIQVSIKEKLKNQSSYQSTVKGGNNEYGTGTIMDNNLDDDDQKYNIKWRDESNKNIKIENWDFLDLDTFIEKHFNYKNENGIVYCIEEIQWIQYMFSKEIVSLPSLVEIDSPIIVCGDIHGQYTDLLRIFKKFGKPPSKKFLFLGDYVDRGDNSLEVILLLLALKLKYPEYIFLLRGNHELKHINKIYGFQEEIKQRILDTNLMFSIYEEFNRLFSFFPLAGLVSKKVLCMHGGISSKIKSLNCIREIKRPLETVHSIACDLLWADPDKAVKLYEPNTARGVSSLFGQDALVQFCKKLNIDLVIRGHQVCQTGFDVLFEGHLITVFSASDYDEELKNLAGVIFIDKNSYVFPISLKCPKTEKEKVVYKKRNELTIDKVN</sequence>
<dbReference type="InterPro" id="IPR050341">
    <property type="entry name" value="PP1_catalytic_subunit"/>
</dbReference>
<name>A0A0K0EEN4_STRER</name>
<dbReference type="PANTHER" id="PTHR11668">
    <property type="entry name" value="SERINE/THREONINE PROTEIN PHOSPHATASE"/>
    <property type="match status" value="1"/>
</dbReference>
<dbReference type="PROSITE" id="PS00125">
    <property type="entry name" value="SER_THR_PHOSPHATASE"/>
    <property type="match status" value="1"/>
</dbReference>
<dbReference type="EC" id="3.1.3.16" evidence="1"/>
<evidence type="ECO:0000313" key="3">
    <source>
        <dbReference type="Proteomes" id="UP000035681"/>
    </source>
</evidence>
<dbReference type="SMART" id="SM00156">
    <property type="entry name" value="PP2Ac"/>
    <property type="match status" value="1"/>
</dbReference>
<dbReference type="GO" id="GO:0005737">
    <property type="term" value="C:cytoplasm"/>
    <property type="evidence" value="ECO:0007669"/>
    <property type="project" value="TreeGrafter"/>
</dbReference>
<dbReference type="STRING" id="6248.A0A0K0EEN4"/>
<dbReference type="Pfam" id="PF00149">
    <property type="entry name" value="Metallophos"/>
    <property type="match status" value="1"/>
</dbReference>
<comment type="catalytic activity">
    <reaction evidence="1">
        <text>O-phospho-L-threonyl-[protein] + H2O = L-threonyl-[protein] + phosphate</text>
        <dbReference type="Rhea" id="RHEA:47004"/>
        <dbReference type="Rhea" id="RHEA-COMP:11060"/>
        <dbReference type="Rhea" id="RHEA-COMP:11605"/>
        <dbReference type="ChEBI" id="CHEBI:15377"/>
        <dbReference type="ChEBI" id="CHEBI:30013"/>
        <dbReference type="ChEBI" id="CHEBI:43474"/>
        <dbReference type="ChEBI" id="CHEBI:61977"/>
        <dbReference type="EC" id="3.1.3.16"/>
    </reaction>
</comment>
<dbReference type="PANTHER" id="PTHR11668:SF491">
    <property type="entry name" value="SERINE_THREONINE-PROTEIN PHOSPHATASE"/>
    <property type="match status" value="1"/>
</dbReference>
<keyword evidence="1" id="KW-0378">Hydrolase</keyword>
<reference evidence="4" key="1">
    <citation type="submission" date="2015-08" db="UniProtKB">
        <authorList>
            <consortium name="WormBaseParasite"/>
        </authorList>
    </citation>
    <scope>IDENTIFICATION</scope>
</reference>
<accession>A0A0K0EEN4</accession>
<dbReference type="GO" id="GO:0004722">
    <property type="term" value="F:protein serine/threonine phosphatase activity"/>
    <property type="evidence" value="ECO:0007669"/>
    <property type="project" value="UniProtKB-EC"/>
</dbReference>
<dbReference type="WBParaSite" id="SSTP_0000794500.1">
    <property type="protein sequence ID" value="SSTP_0000794500.1"/>
    <property type="gene ID" value="SSTP_0000794500"/>
</dbReference>
<comment type="similarity">
    <text evidence="1">Belongs to the PPP phosphatase family.</text>
</comment>
<dbReference type="SUPFAM" id="SSF56300">
    <property type="entry name" value="Metallo-dependent phosphatases"/>
    <property type="match status" value="1"/>
</dbReference>
<organism evidence="4">
    <name type="scientific">Strongyloides stercoralis</name>
    <name type="common">Threadworm</name>
    <dbReference type="NCBI Taxonomy" id="6248"/>
    <lineage>
        <taxon>Eukaryota</taxon>
        <taxon>Metazoa</taxon>
        <taxon>Ecdysozoa</taxon>
        <taxon>Nematoda</taxon>
        <taxon>Chromadorea</taxon>
        <taxon>Rhabditida</taxon>
        <taxon>Tylenchina</taxon>
        <taxon>Panagrolaimomorpha</taxon>
        <taxon>Strongyloidoidea</taxon>
        <taxon>Strongyloididae</taxon>
        <taxon>Strongyloides</taxon>
    </lineage>
</organism>